<dbReference type="GO" id="GO:1990281">
    <property type="term" value="C:efflux pump complex"/>
    <property type="evidence" value="ECO:0007669"/>
    <property type="project" value="TreeGrafter"/>
</dbReference>
<evidence type="ECO:0000256" key="4">
    <source>
        <dbReference type="ARBA" id="ARBA00023136"/>
    </source>
</evidence>
<proteinExistence type="predicted"/>
<dbReference type="SUPFAM" id="SSF56954">
    <property type="entry name" value="Outer membrane efflux proteins (OEP)"/>
    <property type="match status" value="1"/>
</dbReference>
<name>A0A4R6IP64_9SPHI</name>
<dbReference type="Gene3D" id="1.20.1600.10">
    <property type="entry name" value="Outer membrane efflux proteins (OEP)"/>
    <property type="match status" value="1"/>
</dbReference>
<dbReference type="GO" id="GO:0015288">
    <property type="term" value="F:porin activity"/>
    <property type="evidence" value="ECO:0007669"/>
    <property type="project" value="TreeGrafter"/>
</dbReference>
<evidence type="ECO:0000313" key="7">
    <source>
        <dbReference type="EMBL" id="TDO24069.1"/>
    </source>
</evidence>
<dbReference type="PANTHER" id="PTHR30026">
    <property type="entry name" value="OUTER MEMBRANE PROTEIN TOLC"/>
    <property type="match status" value="1"/>
</dbReference>
<comment type="caution">
    <text evidence="7">The sequence shown here is derived from an EMBL/GenBank/DDBJ whole genome shotgun (WGS) entry which is preliminary data.</text>
</comment>
<feature type="signal peptide" evidence="6">
    <location>
        <begin position="1"/>
        <end position="26"/>
    </location>
</feature>
<keyword evidence="2" id="KW-1134">Transmembrane beta strand</keyword>
<evidence type="ECO:0000256" key="3">
    <source>
        <dbReference type="ARBA" id="ARBA00022692"/>
    </source>
</evidence>
<dbReference type="AlphaFoldDB" id="A0A4R6IP64"/>
<evidence type="ECO:0000256" key="2">
    <source>
        <dbReference type="ARBA" id="ARBA00022452"/>
    </source>
</evidence>
<sequence length="234" mass="26487">MSKPIHYLKITGLSFFLLLSIPGANAQENVITGISNLYIEKLIATAKQNYPRLKQFESQVKAAKSDLSGAKISWLDPFSFQYVRRSNDANSTNTPTITTADVLSGYQFGFSFNPGTLFQKPSQVNRAKEQVKIAEYNQAEYNLSLEAEVKRRYYTFFQSKALLVPINSAFLDAENNYKVVKIKYQRAEVTIQEYNTASMSYTQANEAKIQSEINYLAAKAALEELTVKKLEEIK</sequence>
<keyword evidence="8" id="KW-1185">Reference proteome</keyword>
<evidence type="ECO:0000256" key="1">
    <source>
        <dbReference type="ARBA" id="ARBA00004442"/>
    </source>
</evidence>
<dbReference type="RefSeq" id="WP_133551743.1">
    <property type="nucleotide sequence ID" value="NZ_SNWM01000001.1"/>
</dbReference>
<accession>A0A4R6IP64</accession>
<feature type="chain" id="PRO_5020996051" evidence="6">
    <location>
        <begin position="27"/>
        <end position="234"/>
    </location>
</feature>
<keyword evidence="6" id="KW-0732">Signal</keyword>
<dbReference type="Proteomes" id="UP000295499">
    <property type="component" value="Unassembled WGS sequence"/>
</dbReference>
<dbReference type="PANTHER" id="PTHR30026:SF20">
    <property type="entry name" value="OUTER MEMBRANE PROTEIN TOLC"/>
    <property type="match status" value="1"/>
</dbReference>
<protein>
    <submittedName>
        <fullName evidence="7">Outer membrane efflux protein</fullName>
    </submittedName>
</protein>
<dbReference type="OrthoDB" id="793488at2"/>
<keyword evidence="5" id="KW-0998">Cell outer membrane</keyword>
<keyword evidence="4" id="KW-0472">Membrane</keyword>
<dbReference type="EMBL" id="SNWM01000001">
    <property type="protein sequence ID" value="TDO24069.1"/>
    <property type="molecule type" value="Genomic_DNA"/>
</dbReference>
<evidence type="ECO:0000256" key="5">
    <source>
        <dbReference type="ARBA" id="ARBA00023237"/>
    </source>
</evidence>
<dbReference type="GO" id="GO:0015562">
    <property type="term" value="F:efflux transmembrane transporter activity"/>
    <property type="evidence" value="ECO:0007669"/>
    <property type="project" value="InterPro"/>
</dbReference>
<evidence type="ECO:0000313" key="8">
    <source>
        <dbReference type="Proteomes" id="UP000295499"/>
    </source>
</evidence>
<keyword evidence="3" id="KW-0812">Transmembrane</keyword>
<reference evidence="7 8" key="1">
    <citation type="submission" date="2019-03" db="EMBL/GenBank/DDBJ databases">
        <title>Genomic Encyclopedia of Archaeal and Bacterial Type Strains, Phase II (KMG-II): from individual species to whole genera.</title>
        <authorList>
            <person name="Goeker M."/>
        </authorList>
    </citation>
    <scope>NUCLEOTIDE SEQUENCE [LARGE SCALE GENOMIC DNA]</scope>
    <source>
        <strain evidence="7 8">DSM 19034</strain>
    </source>
</reference>
<comment type="subcellular location">
    <subcellularLocation>
        <location evidence="1">Cell outer membrane</location>
    </subcellularLocation>
</comment>
<organism evidence="7 8">
    <name type="scientific">Pedobacter duraquae</name>
    <dbReference type="NCBI Taxonomy" id="425511"/>
    <lineage>
        <taxon>Bacteria</taxon>
        <taxon>Pseudomonadati</taxon>
        <taxon>Bacteroidota</taxon>
        <taxon>Sphingobacteriia</taxon>
        <taxon>Sphingobacteriales</taxon>
        <taxon>Sphingobacteriaceae</taxon>
        <taxon>Pedobacter</taxon>
    </lineage>
</organism>
<gene>
    <name evidence="7" type="ORF">CLV32_0356</name>
</gene>
<dbReference type="GO" id="GO:0009279">
    <property type="term" value="C:cell outer membrane"/>
    <property type="evidence" value="ECO:0007669"/>
    <property type="project" value="UniProtKB-SubCell"/>
</dbReference>
<dbReference type="InterPro" id="IPR051906">
    <property type="entry name" value="TolC-like"/>
</dbReference>
<evidence type="ECO:0000256" key="6">
    <source>
        <dbReference type="SAM" id="SignalP"/>
    </source>
</evidence>